<dbReference type="EMBL" id="JAULSO010000002">
    <property type="protein sequence ID" value="KAK3687210.1"/>
    <property type="molecule type" value="Genomic_DNA"/>
</dbReference>
<protein>
    <submittedName>
        <fullName evidence="1">Uncharacterized protein</fullName>
    </submittedName>
</protein>
<name>A0AAE1CB75_9PEZI</name>
<dbReference type="AlphaFoldDB" id="A0AAE1CB75"/>
<organism evidence="1 2">
    <name type="scientific">Podospora appendiculata</name>
    <dbReference type="NCBI Taxonomy" id="314037"/>
    <lineage>
        <taxon>Eukaryota</taxon>
        <taxon>Fungi</taxon>
        <taxon>Dikarya</taxon>
        <taxon>Ascomycota</taxon>
        <taxon>Pezizomycotina</taxon>
        <taxon>Sordariomycetes</taxon>
        <taxon>Sordariomycetidae</taxon>
        <taxon>Sordariales</taxon>
        <taxon>Podosporaceae</taxon>
        <taxon>Podospora</taxon>
    </lineage>
</organism>
<keyword evidence="2" id="KW-1185">Reference proteome</keyword>
<evidence type="ECO:0000313" key="2">
    <source>
        <dbReference type="Proteomes" id="UP001270362"/>
    </source>
</evidence>
<dbReference type="Proteomes" id="UP001270362">
    <property type="component" value="Unassembled WGS sequence"/>
</dbReference>
<gene>
    <name evidence="1" type="ORF">B0T22DRAFT_122349</name>
</gene>
<accession>A0AAE1CB75</accession>
<sequence>MTASTTMASTTTSPDAELLEKGYLDLNDPDIGRLVGEMEGRNLLSLSGLDFLKLILHNPFIQNIAGSLLGPCKLGHWLKYSAWPGHIEGWRTGGREAGLRVLLVLALAKGSRVIYYQGPHLHDLPVLEKVRGRGLPQTTRTALDDAGCIAVPRDYPDGALVILDARLYREIESGHLIKHVLVANDALHDGWDKLEVSEGLKEKIEDTQSTIGINFKVLSSIHNTST</sequence>
<reference evidence="1" key="1">
    <citation type="journal article" date="2023" name="Mol. Phylogenet. Evol.">
        <title>Genome-scale phylogeny and comparative genomics of the fungal order Sordariales.</title>
        <authorList>
            <person name="Hensen N."/>
            <person name="Bonometti L."/>
            <person name="Westerberg I."/>
            <person name="Brannstrom I.O."/>
            <person name="Guillou S."/>
            <person name="Cros-Aarteil S."/>
            <person name="Calhoun S."/>
            <person name="Haridas S."/>
            <person name="Kuo A."/>
            <person name="Mondo S."/>
            <person name="Pangilinan J."/>
            <person name="Riley R."/>
            <person name="LaButti K."/>
            <person name="Andreopoulos B."/>
            <person name="Lipzen A."/>
            <person name="Chen C."/>
            <person name="Yan M."/>
            <person name="Daum C."/>
            <person name="Ng V."/>
            <person name="Clum A."/>
            <person name="Steindorff A."/>
            <person name="Ohm R.A."/>
            <person name="Martin F."/>
            <person name="Silar P."/>
            <person name="Natvig D.O."/>
            <person name="Lalanne C."/>
            <person name="Gautier V."/>
            <person name="Ament-Velasquez S.L."/>
            <person name="Kruys A."/>
            <person name="Hutchinson M.I."/>
            <person name="Powell A.J."/>
            <person name="Barry K."/>
            <person name="Miller A.N."/>
            <person name="Grigoriev I.V."/>
            <person name="Debuchy R."/>
            <person name="Gladieux P."/>
            <person name="Hiltunen Thoren M."/>
            <person name="Johannesson H."/>
        </authorList>
    </citation>
    <scope>NUCLEOTIDE SEQUENCE</scope>
    <source>
        <strain evidence="1">CBS 314.62</strain>
    </source>
</reference>
<comment type="caution">
    <text evidence="1">The sequence shown here is derived from an EMBL/GenBank/DDBJ whole genome shotgun (WGS) entry which is preliminary data.</text>
</comment>
<evidence type="ECO:0000313" key="1">
    <source>
        <dbReference type="EMBL" id="KAK3687210.1"/>
    </source>
</evidence>
<reference evidence="1" key="2">
    <citation type="submission" date="2023-06" db="EMBL/GenBank/DDBJ databases">
        <authorList>
            <consortium name="Lawrence Berkeley National Laboratory"/>
            <person name="Haridas S."/>
            <person name="Hensen N."/>
            <person name="Bonometti L."/>
            <person name="Westerberg I."/>
            <person name="Brannstrom I.O."/>
            <person name="Guillou S."/>
            <person name="Cros-Aarteil S."/>
            <person name="Calhoun S."/>
            <person name="Kuo A."/>
            <person name="Mondo S."/>
            <person name="Pangilinan J."/>
            <person name="Riley R."/>
            <person name="Labutti K."/>
            <person name="Andreopoulos B."/>
            <person name="Lipzen A."/>
            <person name="Chen C."/>
            <person name="Yanf M."/>
            <person name="Daum C."/>
            <person name="Ng V."/>
            <person name="Clum A."/>
            <person name="Steindorff A."/>
            <person name="Ohm R."/>
            <person name="Martin F."/>
            <person name="Silar P."/>
            <person name="Natvig D."/>
            <person name="Lalanne C."/>
            <person name="Gautier V."/>
            <person name="Ament-Velasquez S.L."/>
            <person name="Kruys A."/>
            <person name="Hutchinson M.I."/>
            <person name="Powell A.J."/>
            <person name="Barry K."/>
            <person name="Miller A.N."/>
            <person name="Grigoriev I.V."/>
            <person name="Debuchy R."/>
            <person name="Gladieux P."/>
            <person name="Thoren M.H."/>
            <person name="Johannesson H."/>
        </authorList>
    </citation>
    <scope>NUCLEOTIDE SEQUENCE</scope>
    <source>
        <strain evidence="1">CBS 314.62</strain>
    </source>
</reference>
<proteinExistence type="predicted"/>